<sequence>MPADLYSRYMEARRTWADHADDCGACTPTQPACPPGTALWERICRLQDAYLTHLRTKGAS</sequence>
<evidence type="ECO:0000313" key="1">
    <source>
        <dbReference type="EMBL" id="ALU98510.1"/>
    </source>
</evidence>
<proteinExistence type="predicted"/>
<geneLocation type="plasmid" evidence="1 2">
    <name>SGLP1</name>
</geneLocation>
<reference evidence="1 2" key="1">
    <citation type="journal article" date="2012" name="J. Bacteriol.">
        <title>Draft genome sequence of Streptomyces globisporus C-1027, which produces an antitumor antibiotic consisting of a nine-membered enediyne with a chromoprotein.</title>
        <authorList>
            <person name="Wang L."/>
            <person name="Wang S."/>
            <person name="He Q."/>
            <person name="Yu T."/>
            <person name="Li Q."/>
            <person name="Hong B."/>
        </authorList>
    </citation>
    <scope>NUCLEOTIDE SEQUENCE [LARGE SCALE GENOMIC DNA]</scope>
    <source>
        <strain evidence="1 2">C-1027</strain>
        <plasmid evidence="1 2">SGLP1</plasmid>
    </source>
</reference>
<dbReference type="RefSeq" id="WP_010064743.1">
    <property type="nucleotide sequence ID" value="NZ_CP013739.1"/>
</dbReference>
<dbReference type="AlphaFoldDB" id="A0A0U3KRR0"/>
<keyword evidence="1" id="KW-0614">Plasmid</keyword>
<dbReference type="Proteomes" id="UP000064183">
    <property type="component" value="Plasmid SGLP1"/>
</dbReference>
<dbReference type="EMBL" id="CP013739">
    <property type="protein sequence ID" value="ALU98510.1"/>
    <property type="molecule type" value="Genomic_DNA"/>
</dbReference>
<name>A0A0U3KRR0_STRGL</name>
<protein>
    <submittedName>
        <fullName evidence="1">Uncharacterized protein</fullName>
    </submittedName>
</protein>
<dbReference type="GeneID" id="27787516"/>
<organism evidence="1 2">
    <name type="scientific">Streptomyces globisporus C-1027</name>
    <dbReference type="NCBI Taxonomy" id="1172567"/>
    <lineage>
        <taxon>Bacteria</taxon>
        <taxon>Bacillati</taxon>
        <taxon>Actinomycetota</taxon>
        <taxon>Actinomycetes</taxon>
        <taxon>Kitasatosporales</taxon>
        <taxon>Streptomycetaceae</taxon>
        <taxon>Streptomyces</taxon>
    </lineage>
</organism>
<accession>A0A0U3KRR0</accession>
<evidence type="ECO:0000313" key="2">
    <source>
        <dbReference type="Proteomes" id="UP000064183"/>
    </source>
</evidence>
<dbReference type="KEGG" id="sgb:WQO_34280"/>
<gene>
    <name evidence="1" type="ORF">WQO_34280</name>
</gene>